<reference evidence="1" key="1">
    <citation type="submission" date="2014-11" db="EMBL/GenBank/DDBJ databases">
        <authorList>
            <person name="Amaro Gonzalez C."/>
        </authorList>
    </citation>
    <scope>NUCLEOTIDE SEQUENCE</scope>
</reference>
<name>A0A0E9QN53_ANGAN</name>
<reference evidence="1" key="2">
    <citation type="journal article" date="2015" name="Fish Shellfish Immunol.">
        <title>Early steps in the European eel (Anguilla anguilla)-Vibrio vulnificus interaction in the gills: Role of the RtxA13 toxin.</title>
        <authorList>
            <person name="Callol A."/>
            <person name="Pajuelo D."/>
            <person name="Ebbesson L."/>
            <person name="Teles M."/>
            <person name="MacKenzie S."/>
            <person name="Amaro C."/>
        </authorList>
    </citation>
    <scope>NUCLEOTIDE SEQUENCE</scope>
</reference>
<accession>A0A0E9QN53</accession>
<sequence>MHSCTQVLNLGHCFMAEDYCTLCF</sequence>
<proteinExistence type="predicted"/>
<evidence type="ECO:0000313" key="1">
    <source>
        <dbReference type="EMBL" id="JAH18244.1"/>
    </source>
</evidence>
<dbReference type="EMBL" id="GBXM01090333">
    <property type="protein sequence ID" value="JAH18244.1"/>
    <property type="molecule type" value="Transcribed_RNA"/>
</dbReference>
<protein>
    <submittedName>
        <fullName evidence="1">Uncharacterized protein</fullName>
    </submittedName>
</protein>
<dbReference type="AlphaFoldDB" id="A0A0E9QN53"/>
<organism evidence="1">
    <name type="scientific">Anguilla anguilla</name>
    <name type="common">European freshwater eel</name>
    <name type="synonym">Muraena anguilla</name>
    <dbReference type="NCBI Taxonomy" id="7936"/>
    <lineage>
        <taxon>Eukaryota</taxon>
        <taxon>Metazoa</taxon>
        <taxon>Chordata</taxon>
        <taxon>Craniata</taxon>
        <taxon>Vertebrata</taxon>
        <taxon>Euteleostomi</taxon>
        <taxon>Actinopterygii</taxon>
        <taxon>Neopterygii</taxon>
        <taxon>Teleostei</taxon>
        <taxon>Anguilliformes</taxon>
        <taxon>Anguillidae</taxon>
        <taxon>Anguilla</taxon>
    </lineage>
</organism>